<evidence type="ECO:0000313" key="2">
    <source>
        <dbReference type="Proteomes" id="UP001265700"/>
    </source>
</evidence>
<organism evidence="1 2">
    <name type="scientific">Hydrogenophaga palleronii</name>
    <dbReference type="NCBI Taxonomy" id="65655"/>
    <lineage>
        <taxon>Bacteria</taxon>
        <taxon>Pseudomonadati</taxon>
        <taxon>Pseudomonadota</taxon>
        <taxon>Betaproteobacteria</taxon>
        <taxon>Burkholderiales</taxon>
        <taxon>Comamonadaceae</taxon>
        <taxon>Hydrogenophaga</taxon>
    </lineage>
</organism>
<dbReference type="EMBL" id="JAVDWU010000001">
    <property type="protein sequence ID" value="MDR7148368.1"/>
    <property type="molecule type" value="Genomic_DNA"/>
</dbReference>
<reference evidence="1 2" key="1">
    <citation type="submission" date="2023-07" db="EMBL/GenBank/DDBJ databases">
        <title>Sorghum-associated microbial communities from plants grown in Nebraska, USA.</title>
        <authorList>
            <person name="Schachtman D."/>
        </authorList>
    </citation>
    <scope>NUCLEOTIDE SEQUENCE [LARGE SCALE GENOMIC DNA]</scope>
    <source>
        <strain evidence="1 2">4249</strain>
    </source>
</reference>
<gene>
    <name evidence="1" type="ORF">J2W49_000296</name>
</gene>
<comment type="caution">
    <text evidence="1">The sequence shown here is derived from an EMBL/GenBank/DDBJ whole genome shotgun (WGS) entry which is preliminary data.</text>
</comment>
<name>A0ABU1WGH8_9BURK</name>
<proteinExistence type="predicted"/>
<accession>A0ABU1WGH8</accession>
<dbReference type="Proteomes" id="UP001265700">
    <property type="component" value="Unassembled WGS sequence"/>
</dbReference>
<dbReference type="RefSeq" id="WP_310310838.1">
    <property type="nucleotide sequence ID" value="NZ_JAVDWU010000001.1"/>
</dbReference>
<protein>
    <submittedName>
        <fullName evidence="1">Uncharacterized protein</fullName>
    </submittedName>
</protein>
<sequence>MLALKKTRKLIESDPDLPSAQILSSLVVSLESNQPFQLATLYQLDYESFRLALDVLAEWRLDRYYSSKVRLLDVSVHAEQLRADTGDIPLRQAA</sequence>
<evidence type="ECO:0000313" key="1">
    <source>
        <dbReference type="EMBL" id="MDR7148368.1"/>
    </source>
</evidence>
<keyword evidence="2" id="KW-1185">Reference proteome</keyword>